<dbReference type="eggNOG" id="COG0500">
    <property type="taxonomic scope" value="Bacteria"/>
</dbReference>
<dbReference type="InterPro" id="IPR029063">
    <property type="entry name" value="SAM-dependent_MTases_sf"/>
</dbReference>
<dbReference type="Pfam" id="PF03966">
    <property type="entry name" value="Trm112p"/>
    <property type="match status" value="1"/>
</dbReference>
<dbReference type="InterPro" id="IPR005651">
    <property type="entry name" value="Trm112-like"/>
</dbReference>
<dbReference type="Gene3D" id="3.40.50.150">
    <property type="entry name" value="Vaccinia Virus protein VP39"/>
    <property type="match status" value="1"/>
</dbReference>
<dbReference type="InterPro" id="IPR041698">
    <property type="entry name" value="Methyltransf_25"/>
</dbReference>
<gene>
    <name evidence="2" type="ORF">KSU1_C0023</name>
</gene>
<dbReference type="STRING" id="247490.KSU1_C0023"/>
<dbReference type="Gene3D" id="2.20.25.10">
    <property type="match status" value="1"/>
</dbReference>
<keyword evidence="3" id="KW-1185">Reference proteome</keyword>
<dbReference type="Pfam" id="PF13649">
    <property type="entry name" value="Methyltransf_25"/>
    <property type="match status" value="1"/>
</dbReference>
<evidence type="ECO:0000313" key="2">
    <source>
        <dbReference type="EMBL" id="GAB61619.1"/>
    </source>
</evidence>
<dbReference type="SUPFAM" id="SSF158997">
    <property type="entry name" value="Trm112p-like"/>
    <property type="match status" value="1"/>
</dbReference>
<dbReference type="EMBL" id="BAFH01000003">
    <property type="protein sequence ID" value="GAB61619.1"/>
    <property type="molecule type" value="Genomic_DNA"/>
</dbReference>
<dbReference type="AlphaFoldDB" id="I3IIS4"/>
<dbReference type="CDD" id="cd02440">
    <property type="entry name" value="AdoMet_MTases"/>
    <property type="match status" value="1"/>
</dbReference>
<sequence length="317" mass="36772">MKKSLLDIICCPECLETFSLLHAIEKGNEVISGSLFCRKCNSQYPILEGLPVIMKNPGIMNRTKKSFGKQWEWQNENFFETDTIYGLGEKDELHDFENIFNIKLHNLPGKFILDAGCGCGRLTKNIGKVARNSTVIGVDIGNGARIAYNKCKDIENIHILQCSLLNPPFRPTLFHYIWSEGVIHHTPDSFYTFKKLDSLLVKGGNLYLWLYPKYKFSPYRFARDLLWKPYLLPLPLLYSLSWLFAISSYGVFRVHELLEGKEHRQKLKTVVFGFFDNLSPEFQHRHSKEEVVNWFISRKYHEIKITGDLGIVGRKEE</sequence>
<dbReference type="eggNOG" id="COG2835">
    <property type="taxonomic scope" value="Bacteria"/>
</dbReference>
<organism evidence="2 3">
    <name type="scientific">Candidatus Jettenia caeni</name>
    <dbReference type="NCBI Taxonomy" id="247490"/>
    <lineage>
        <taxon>Bacteria</taxon>
        <taxon>Pseudomonadati</taxon>
        <taxon>Planctomycetota</taxon>
        <taxon>Candidatus Brocadiia</taxon>
        <taxon>Candidatus Brocadiales</taxon>
        <taxon>Candidatus Brocadiaceae</taxon>
        <taxon>Candidatus Jettenia</taxon>
    </lineage>
</organism>
<comment type="caution">
    <text evidence="2">The sequence shown here is derived from an EMBL/GenBank/DDBJ whole genome shotgun (WGS) entry which is preliminary data.</text>
</comment>
<dbReference type="Proteomes" id="UP000002985">
    <property type="component" value="Unassembled WGS sequence"/>
</dbReference>
<evidence type="ECO:0000313" key="3">
    <source>
        <dbReference type="Proteomes" id="UP000002985"/>
    </source>
</evidence>
<proteinExistence type="predicted"/>
<accession>I3IIS4</accession>
<reference evidence="2 3" key="1">
    <citation type="journal article" date="2012" name="FEBS Lett.">
        <title>Anammox organism KSU-1 expresses a NirK-type copper-containing nitrite reductase instead of a NirS-type with cytochrome cd1.</title>
        <authorList>
            <person name="Hira D."/>
            <person name="Toh H."/>
            <person name="Migita C.T."/>
            <person name="Okubo H."/>
            <person name="Nishiyama T."/>
            <person name="Hattori M."/>
            <person name="Furukawa K."/>
            <person name="Fujii T."/>
        </authorList>
    </citation>
    <scope>NUCLEOTIDE SEQUENCE [LARGE SCALE GENOMIC DNA]</scope>
</reference>
<dbReference type="SUPFAM" id="SSF53335">
    <property type="entry name" value="S-adenosyl-L-methionine-dependent methyltransferases"/>
    <property type="match status" value="1"/>
</dbReference>
<protein>
    <recommendedName>
        <fullName evidence="1">Methyltransferase domain-containing protein</fullName>
    </recommendedName>
</protein>
<name>I3IIS4_9BACT</name>
<feature type="domain" description="Methyltransferase" evidence="1">
    <location>
        <begin position="112"/>
        <end position="204"/>
    </location>
</feature>
<evidence type="ECO:0000259" key="1">
    <source>
        <dbReference type="Pfam" id="PF13649"/>
    </source>
</evidence>